<dbReference type="GO" id="GO:0016740">
    <property type="term" value="F:transferase activity"/>
    <property type="evidence" value="ECO:0007669"/>
    <property type="project" value="UniProtKB-KW"/>
</dbReference>
<keyword evidence="1" id="KW-0808">Transferase</keyword>
<evidence type="ECO:0000313" key="2">
    <source>
        <dbReference type="Proteomes" id="UP000249873"/>
    </source>
</evidence>
<dbReference type="PANTHER" id="PTHR36529">
    <property type="entry name" value="SLL1095 PROTEIN"/>
    <property type="match status" value="1"/>
</dbReference>
<dbReference type="EMBL" id="CP029480">
    <property type="protein sequence ID" value="AWW00176.1"/>
    <property type="molecule type" value="Genomic_DNA"/>
</dbReference>
<dbReference type="AlphaFoldDB" id="A0A2Z4GGI8"/>
<reference evidence="1 2" key="1">
    <citation type="submission" date="2018-05" db="EMBL/GenBank/DDBJ databases">
        <title>Complete genome sequence of Arcticibacterium luteifluviistationis SM1504T, a cytophagaceae bacterium isolated from Arctic surface seawater.</title>
        <authorList>
            <person name="Li Y."/>
            <person name="Qin Q.-L."/>
        </authorList>
    </citation>
    <scope>NUCLEOTIDE SEQUENCE [LARGE SCALE GENOMIC DNA]</scope>
    <source>
        <strain evidence="1 2">SM1504</strain>
    </source>
</reference>
<dbReference type="OrthoDB" id="9798250at2"/>
<dbReference type="PANTHER" id="PTHR36529:SF1">
    <property type="entry name" value="GLYCOSYLTRANSFERASE"/>
    <property type="match status" value="1"/>
</dbReference>
<name>A0A2Z4GGI8_9BACT</name>
<proteinExistence type="predicted"/>
<protein>
    <submittedName>
        <fullName evidence="1">Glycosyltransferase</fullName>
    </submittedName>
</protein>
<evidence type="ECO:0000313" key="1">
    <source>
        <dbReference type="EMBL" id="AWW00176.1"/>
    </source>
</evidence>
<keyword evidence="2" id="KW-1185">Reference proteome</keyword>
<dbReference type="NCBIfam" id="TIGR04282">
    <property type="entry name" value="glyco_like_cofC"/>
    <property type="match status" value="1"/>
</dbReference>
<dbReference type="InterPro" id="IPR029044">
    <property type="entry name" value="Nucleotide-diphossugar_trans"/>
</dbReference>
<dbReference type="Pfam" id="PF09837">
    <property type="entry name" value="DUF2064"/>
    <property type="match status" value="1"/>
</dbReference>
<accession>A0A2Z4GGI8</accession>
<dbReference type="InterPro" id="IPR018641">
    <property type="entry name" value="Trfase_1_rSAM/seldom-assoc"/>
</dbReference>
<organism evidence="1 2">
    <name type="scientific">Arcticibacterium luteifluviistationis</name>
    <dbReference type="NCBI Taxonomy" id="1784714"/>
    <lineage>
        <taxon>Bacteria</taxon>
        <taxon>Pseudomonadati</taxon>
        <taxon>Bacteroidota</taxon>
        <taxon>Cytophagia</taxon>
        <taxon>Cytophagales</taxon>
        <taxon>Leadbetterellaceae</taxon>
        <taxon>Arcticibacterium</taxon>
    </lineage>
</organism>
<dbReference type="RefSeq" id="WP_111373543.1">
    <property type="nucleotide sequence ID" value="NZ_CP029480.1"/>
</dbReference>
<gene>
    <name evidence="1" type="ORF">DJ013_19175</name>
</gene>
<dbReference type="Gene3D" id="3.90.550.10">
    <property type="entry name" value="Spore Coat Polysaccharide Biosynthesis Protein SpsA, Chain A"/>
    <property type="match status" value="1"/>
</dbReference>
<dbReference type="Proteomes" id="UP000249873">
    <property type="component" value="Chromosome"/>
</dbReference>
<dbReference type="KEGG" id="als:DJ013_19175"/>
<sequence>MENALLIFIKNPELGKAKTRLAATLGKEKALEIYLKLLAHTRNIALESKAERHLFYSQFIDRTDPWDNKEFIKHLQNPNPNLGSKMLTSFEHLLNSGIKKALIIGSDCLELNATIVNSAFNNLGNHEAIIGPAKDGGYYSIGFNFEKLGKRAPSVLKDTFLNKTWSHENVCAEALATFDKHQLSYTQLPILSDVDVEEDIQAYLEKLKVLA</sequence>
<dbReference type="SUPFAM" id="SSF53448">
    <property type="entry name" value="Nucleotide-diphospho-sugar transferases"/>
    <property type="match status" value="1"/>
</dbReference>